<proteinExistence type="predicted"/>
<protein>
    <submittedName>
        <fullName evidence="4">Uncharacterized protein</fullName>
    </submittedName>
</protein>
<gene>
    <name evidence="2" type="ORF">BSY74_06065</name>
    <name evidence="3" type="ORF">D0B03_06165</name>
    <name evidence="4" type="ORF">FSE91_03310</name>
    <name evidence="1" type="ORF">YZ54_04805</name>
</gene>
<evidence type="ECO:0000313" key="1">
    <source>
        <dbReference type="EMBL" id="EAJ7104819.1"/>
    </source>
</evidence>
<reference evidence="4" key="2">
    <citation type="submission" date="2019-08" db="EMBL/GenBank/DDBJ databases">
        <authorList>
            <consortium name="GenomeTrakr network: Whole genome sequencing for foodborne pathogen traceback"/>
        </authorList>
    </citation>
    <scope>NUCLEOTIDE SEQUENCE</scope>
    <source>
        <strain evidence="4">TTU_623</strain>
    </source>
</reference>
<dbReference type="EMBL" id="AACNSW010000020">
    <property type="protein sequence ID" value="EAL3777074.1"/>
    <property type="molecule type" value="Genomic_DNA"/>
</dbReference>
<dbReference type="EMBL" id="AACABH010000018">
    <property type="protein sequence ID" value="EAJ7104819.1"/>
    <property type="molecule type" value="Genomic_DNA"/>
</dbReference>
<dbReference type="EMBL" id="AACSBQ010000023">
    <property type="protein sequence ID" value="EAL8903890.1"/>
    <property type="molecule type" value="Genomic_DNA"/>
</dbReference>
<accession>A0A5L4R8L1</accession>
<reference evidence="1" key="1">
    <citation type="submission" date="2018-05" db="EMBL/GenBank/DDBJ databases">
        <authorList>
            <consortium name="PulseNet: The National Subtyping Network for Foodborne Disease Surveillance"/>
            <person name="Tarr C.L."/>
            <person name="Trees E."/>
            <person name="Katz L.S."/>
            <person name="Carleton-Romer H.A."/>
            <person name="Stroika S."/>
            <person name="Kucerova Z."/>
            <person name="Roache K.F."/>
            <person name="Sabol A.L."/>
            <person name="Besser J."/>
            <person name="Gerner-Smidt P."/>
        </authorList>
    </citation>
    <scope>NUCLEOTIDE SEQUENCE</scope>
    <source>
        <strain evidence="1">D2813</strain>
        <strain evidence="2">PNUSAC001154</strain>
        <strain evidence="3">PNUSAC005770</strain>
    </source>
</reference>
<evidence type="ECO:0000313" key="4">
    <source>
        <dbReference type="EMBL" id="ECK6929841.1"/>
    </source>
</evidence>
<dbReference type="AlphaFoldDB" id="A0A5L4R8L1"/>
<organism evidence="4">
    <name type="scientific">Campylobacter upsaliensis</name>
    <dbReference type="NCBI Taxonomy" id="28080"/>
    <lineage>
        <taxon>Bacteria</taxon>
        <taxon>Pseudomonadati</taxon>
        <taxon>Campylobacterota</taxon>
        <taxon>Epsilonproteobacteria</taxon>
        <taxon>Campylobacterales</taxon>
        <taxon>Campylobacteraceae</taxon>
        <taxon>Campylobacter</taxon>
    </lineage>
</organism>
<comment type="caution">
    <text evidence="4">The sequence shown here is derived from an EMBL/GenBank/DDBJ whole genome shotgun (WGS) entry which is preliminary data.</text>
</comment>
<dbReference type="EMBL" id="AAJCUB010000008">
    <property type="protein sequence ID" value="ECK6929841.1"/>
    <property type="molecule type" value="Genomic_DNA"/>
</dbReference>
<sequence>MLTPFYLHAFISTLFGVFLERILLNSPVLSSLNLIPKRSSNSSLLPNLFSNNFFKSSFFALSSL</sequence>
<evidence type="ECO:0000313" key="2">
    <source>
        <dbReference type="EMBL" id="EAL3777074.1"/>
    </source>
</evidence>
<evidence type="ECO:0000313" key="3">
    <source>
        <dbReference type="EMBL" id="EAL8903890.1"/>
    </source>
</evidence>
<name>A0A5L4R8L1_CAMUP</name>